<keyword evidence="1" id="KW-0456">Lyase</keyword>
<keyword evidence="2" id="KW-1185">Reference proteome</keyword>
<sequence>MHKKLRSSTTTEGRRMAGARSLWRANGMKEEHFGKPIIAIVNSFTQMVPGHVHLHHIGQEVKKIVESQGCFAAEFNTIAIDDGIAMGHDGMLYSLPSREVIADSVEYMCNAHKVDAMICISNCDKITPGMLMASMRLNIPTIFVSGGPMEAGEMDGEHYDLVDAMVKGADNNYDDQKLAELEQSACPTCGSCSGMFTANSMNCLTEALGLSLPGNGTVVATHANRKKLFEQAAHRIVEMAYDYYEHGNENVLPRAIANRDAFMNAMTLDIAMGGSTNTVLHLLAIAHEAEVQFDMHDMDRLSRKVPCLCKVSPNSSYHIQDVNRAGGVLGILAELDRGSLLNTSVYRTDGETLKSVLEKYDICSDNVQKDALSLYHSAPGYIGRNLVMGSQEKAYEVLDLDREGGCIRSVEHAYYQDGGLAVLFGNIAKDGCIVKTAGVDASAFEFNGTAKVFESQEDACNGILSDTVQAGDVVIIRYEGPKGGPGMQEMLYPTSYLKSMQLGKVCALLTDGRFSGGTSGLSIGHASPEAAAGGLIALVEDGDPVRIDIPNRSIELDVPQDILDQRRQKEEARGDQAYTPSHRDRKVSTALKAYSKLVSSADKGAVRLV</sequence>
<proteinExistence type="predicted"/>
<protein>
    <submittedName>
        <fullName evidence="1">Dihydroxy-acid dehydratase</fullName>
        <ecNumber evidence="1">4.2.1.9</ecNumber>
    </submittedName>
</protein>
<evidence type="ECO:0000313" key="1">
    <source>
        <dbReference type="EMBL" id="QZE14847.1"/>
    </source>
</evidence>
<gene>
    <name evidence="1" type="primary">ilvD</name>
    <name evidence="1" type="ORF">K4L44_03020</name>
</gene>
<evidence type="ECO:0000313" key="2">
    <source>
        <dbReference type="Proteomes" id="UP000826212"/>
    </source>
</evidence>
<name>A0AC61NPY1_9BACT</name>
<dbReference type="EC" id="4.2.1.9" evidence="1"/>
<reference evidence="1" key="1">
    <citation type="submission" date="2021-08" db="EMBL/GenBank/DDBJ databases">
        <title>Novel anaerobic bacterium isolated from sea squirt in East Sea, Republic of Korea.</title>
        <authorList>
            <person name="Nguyen T.H."/>
            <person name="Li Z."/>
            <person name="Lee Y.-J."/>
            <person name="Ko J."/>
            <person name="Kim S.-G."/>
        </authorList>
    </citation>
    <scope>NUCLEOTIDE SEQUENCE</scope>
    <source>
        <strain evidence="1">KCTC 25031</strain>
    </source>
</reference>
<organism evidence="1 2">
    <name type="scientific">Halosquirtibacter laminarini</name>
    <dbReference type="NCBI Taxonomy" id="3374600"/>
    <lineage>
        <taxon>Bacteria</taxon>
        <taxon>Pseudomonadati</taxon>
        <taxon>Bacteroidota</taxon>
        <taxon>Bacteroidia</taxon>
        <taxon>Marinilabiliales</taxon>
        <taxon>Prolixibacteraceae</taxon>
        <taxon>Halosquirtibacter</taxon>
    </lineage>
</organism>
<dbReference type="EMBL" id="CP081303">
    <property type="protein sequence ID" value="QZE14847.1"/>
    <property type="molecule type" value="Genomic_DNA"/>
</dbReference>
<dbReference type="Proteomes" id="UP000826212">
    <property type="component" value="Chromosome"/>
</dbReference>
<accession>A0AC61NPY1</accession>